<organism evidence="2 3">
    <name type="scientific">Bifidobacterium boum</name>
    <dbReference type="NCBI Taxonomy" id="78343"/>
    <lineage>
        <taxon>Bacteria</taxon>
        <taxon>Bacillati</taxon>
        <taxon>Actinomycetota</taxon>
        <taxon>Actinomycetes</taxon>
        <taxon>Bifidobacteriales</taxon>
        <taxon>Bifidobacteriaceae</taxon>
        <taxon>Bifidobacterium</taxon>
    </lineage>
</organism>
<keyword evidence="3" id="KW-1185">Reference proteome</keyword>
<dbReference type="AlphaFoldDB" id="A0A086ZP31"/>
<feature type="region of interest" description="Disordered" evidence="1">
    <location>
        <begin position="207"/>
        <end position="228"/>
    </location>
</feature>
<reference evidence="2 3" key="1">
    <citation type="submission" date="2014-03" db="EMBL/GenBank/DDBJ databases">
        <title>Genomics of Bifidobacteria.</title>
        <authorList>
            <person name="Ventura M."/>
            <person name="Milani C."/>
            <person name="Lugli G.A."/>
        </authorList>
    </citation>
    <scope>NUCLEOTIDE SEQUENCE [LARGE SCALE GENOMIC DNA]</scope>
    <source>
        <strain evidence="2 3">LMG 10736</strain>
    </source>
</reference>
<sequence length="252" mass="27182">MNHSTVSTPSMRLTRHTRSPQRTAIPEHSGLPMRILRFAACLITALALVLAVVAVDVSQYLNWKQPRFARPVQTAQAAHASGADTGVAAHVQRWQGLGYLMTSYTNGVDAYRAMTPLTRRNSMCVTDPGKVTSAVHRSLAGYHTAASIGLDDGFVGVRVMGCEGDDRRAVAYVVAVEQDADDAKTLHLDSCAAERVTLVRQDDGSIRPLRHDDAASDRSLGRCEPDAQSSGLIPQWVTTMWIAADRDVSGGA</sequence>
<evidence type="ECO:0000313" key="3">
    <source>
        <dbReference type="Proteomes" id="UP000029093"/>
    </source>
</evidence>
<evidence type="ECO:0000313" key="2">
    <source>
        <dbReference type="EMBL" id="KFI48281.1"/>
    </source>
</evidence>
<dbReference type="RefSeq" id="WP_152595576.1">
    <property type="nucleotide sequence ID" value="NZ_JGYQ01000007.1"/>
</dbReference>
<feature type="region of interest" description="Disordered" evidence="1">
    <location>
        <begin position="1"/>
        <end position="25"/>
    </location>
</feature>
<dbReference type="Proteomes" id="UP000029093">
    <property type="component" value="Unassembled WGS sequence"/>
</dbReference>
<dbReference type="OrthoDB" id="3237999at2"/>
<accession>A0A086ZP31</accession>
<evidence type="ECO:0000256" key="1">
    <source>
        <dbReference type="SAM" id="MobiDB-lite"/>
    </source>
</evidence>
<dbReference type="GeneID" id="303203605"/>
<proteinExistence type="predicted"/>
<feature type="compositionally biased region" description="Basic and acidic residues" evidence="1">
    <location>
        <begin position="207"/>
        <end position="225"/>
    </location>
</feature>
<name>A0A086ZP31_9BIFI</name>
<comment type="caution">
    <text evidence="2">The sequence shown here is derived from an EMBL/GenBank/DDBJ whole genome shotgun (WGS) entry which is preliminary data.</text>
</comment>
<feature type="compositionally biased region" description="Polar residues" evidence="1">
    <location>
        <begin position="1"/>
        <end position="11"/>
    </location>
</feature>
<protein>
    <submittedName>
        <fullName evidence="2">Uncharacterized protein</fullName>
    </submittedName>
</protein>
<gene>
    <name evidence="2" type="ORF">BBOU_0411</name>
</gene>
<dbReference type="EMBL" id="JGYQ01000007">
    <property type="protein sequence ID" value="KFI48281.1"/>
    <property type="molecule type" value="Genomic_DNA"/>
</dbReference>